<evidence type="ECO:0000313" key="3">
    <source>
        <dbReference type="Proteomes" id="UP000215902"/>
    </source>
</evidence>
<evidence type="ECO:0000256" key="1">
    <source>
        <dbReference type="SAM" id="Phobius"/>
    </source>
</evidence>
<organism evidence="2 3">
    <name type="scientific">Macrostomum lignano</name>
    <dbReference type="NCBI Taxonomy" id="282301"/>
    <lineage>
        <taxon>Eukaryota</taxon>
        <taxon>Metazoa</taxon>
        <taxon>Spiralia</taxon>
        <taxon>Lophotrochozoa</taxon>
        <taxon>Platyhelminthes</taxon>
        <taxon>Rhabditophora</taxon>
        <taxon>Macrostomorpha</taxon>
        <taxon>Macrostomida</taxon>
        <taxon>Macrostomidae</taxon>
        <taxon>Macrostomum</taxon>
    </lineage>
</organism>
<evidence type="ECO:0000313" key="2">
    <source>
        <dbReference type="EMBL" id="PAA62206.1"/>
    </source>
</evidence>
<keyword evidence="1" id="KW-0472">Membrane</keyword>
<dbReference type="AlphaFoldDB" id="A0A267EL89"/>
<keyword evidence="3" id="KW-1185">Reference proteome</keyword>
<comment type="caution">
    <text evidence="2">The sequence shown here is derived from an EMBL/GenBank/DDBJ whole genome shotgun (WGS) entry which is preliminary data.</text>
</comment>
<reference evidence="2 3" key="1">
    <citation type="submission" date="2017-06" db="EMBL/GenBank/DDBJ databases">
        <title>A platform for efficient transgenesis in Macrostomum lignano, a flatworm model organism for stem cell research.</title>
        <authorList>
            <person name="Berezikov E."/>
        </authorList>
    </citation>
    <scope>NUCLEOTIDE SEQUENCE [LARGE SCALE GENOMIC DNA]</scope>
    <source>
        <strain evidence="2">DV1</strain>
        <tissue evidence="2">Whole organism</tissue>
    </source>
</reference>
<name>A0A267EL89_9PLAT</name>
<accession>A0A267EL89</accession>
<keyword evidence="1" id="KW-1133">Transmembrane helix</keyword>
<dbReference type="Proteomes" id="UP000215902">
    <property type="component" value="Unassembled WGS sequence"/>
</dbReference>
<dbReference type="EMBL" id="NIVC01001965">
    <property type="protein sequence ID" value="PAA62206.1"/>
    <property type="molecule type" value="Genomic_DNA"/>
</dbReference>
<protein>
    <submittedName>
        <fullName evidence="2">Uncharacterized protein</fullName>
    </submittedName>
</protein>
<sequence>MMANLLMQGDYTRLRSLMDRSNAGATAIFQVADRGCQNNKRSMFHRQAVLYLSLVGLAIYFNKGSAASLLIKEGGAALLRSQFATGVQSSDDILTFPAEYIAVLMESFDCVAPLIRLRFWEPYETSSLLYRRRYLQMRTPIVGYPDLLRCALLRNPNYNLSGFLISARRESTNFSLSRLIYLGSIMVQHFDIDFSASVGIRRTFDATSGPRFVLPNLCSLQRRLLTLAVYQDPNGRLLSQVLAGLKECNQAGAHLVTMLPQAVGGSLLLWLQELVSAEHNGQLFRCLGARTEKLLQSEPDDAFTPRCLRDHYLRYDALNCFSLLLSLLARHKVGRMDSLGFARRIMDAACGISIQAGLAIPLFSYAWPDHLLALASLVNPLTPAGGVGFEEFARLLQHLPGYASAAGYGATDKWRASIRKSILQLNWKAAQQATPELLAGRTPVPLTVNSGAAIPVQVSQEQDADAGWSASEQERRVSSPDYAAFYRQFEQRYRLLASCLRLPASQQPLPLPLAVEFSEDSTFRQALQRVGGSFGGFGGHASSDS</sequence>
<gene>
    <name evidence="2" type="ORF">BOX15_Mlig027160g2</name>
</gene>
<keyword evidence="1" id="KW-0812">Transmembrane</keyword>
<proteinExistence type="predicted"/>
<feature type="transmembrane region" description="Helical" evidence="1">
    <location>
        <begin position="48"/>
        <end position="71"/>
    </location>
</feature>